<dbReference type="GO" id="GO:0016779">
    <property type="term" value="F:nucleotidyltransferase activity"/>
    <property type="evidence" value="ECO:0007669"/>
    <property type="project" value="UniProtKB-ARBA"/>
</dbReference>
<dbReference type="CDD" id="cd04182">
    <property type="entry name" value="GT_2_like_f"/>
    <property type="match status" value="1"/>
</dbReference>
<protein>
    <submittedName>
        <fullName evidence="2">Nucleotidyltransferase family protein</fullName>
    </submittedName>
</protein>
<evidence type="ECO:0000313" key="3">
    <source>
        <dbReference type="Proteomes" id="UP000595577"/>
    </source>
</evidence>
<keyword evidence="2" id="KW-0808">Transferase</keyword>
<dbReference type="InterPro" id="IPR025877">
    <property type="entry name" value="MobA-like_NTP_Trfase"/>
</dbReference>
<dbReference type="InterPro" id="IPR029044">
    <property type="entry name" value="Nucleotide-diphossugar_trans"/>
</dbReference>
<dbReference type="SUPFAM" id="SSF53448">
    <property type="entry name" value="Nucleotide-diphospho-sugar transferases"/>
    <property type="match status" value="1"/>
</dbReference>
<reference evidence="2 3" key="1">
    <citation type="submission" date="2020-12" db="EMBL/GenBank/DDBJ databases">
        <title>FDA dAtabase for Regulatory Grade micrObial Sequences (FDA-ARGOS): Supporting development and validation of Infectious Disease Dx tests.</title>
        <authorList>
            <person name="Sproer C."/>
            <person name="Gronow S."/>
            <person name="Severitt S."/>
            <person name="Schroder I."/>
            <person name="Tallon L."/>
            <person name="Sadzewicz L."/>
            <person name="Zhao X."/>
            <person name="Boylan J."/>
            <person name="Ott S."/>
            <person name="Bowen H."/>
            <person name="Vavikolanu K."/>
            <person name="Mehta A."/>
            <person name="Aluvathingal J."/>
            <person name="Nadendla S."/>
            <person name="Lowell S."/>
            <person name="Myers T."/>
            <person name="Yan Y."/>
            <person name="Sichtig H."/>
        </authorList>
    </citation>
    <scope>NUCLEOTIDE SEQUENCE [LARGE SCALE GENOMIC DNA]</scope>
    <source>
        <strain evidence="2 3">FDAARGOS_999</strain>
    </source>
</reference>
<evidence type="ECO:0000313" key="2">
    <source>
        <dbReference type="EMBL" id="QQB74121.1"/>
    </source>
</evidence>
<dbReference type="EMBL" id="CP066022">
    <property type="protein sequence ID" value="QQB74121.1"/>
    <property type="molecule type" value="Genomic_DNA"/>
</dbReference>
<accession>A0A7T4FP84</accession>
<organism evidence="2 3">
    <name type="scientific">Fusobacterium canifelinum</name>
    <dbReference type="NCBI Taxonomy" id="285729"/>
    <lineage>
        <taxon>Bacteria</taxon>
        <taxon>Fusobacteriati</taxon>
        <taxon>Fusobacteriota</taxon>
        <taxon>Fusobacteriia</taxon>
        <taxon>Fusobacteriales</taxon>
        <taxon>Fusobacteriaceae</taxon>
        <taxon>Fusobacterium</taxon>
    </lineage>
</organism>
<dbReference type="PANTHER" id="PTHR43777">
    <property type="entry name" value="MOLYBDENUM COFACTOR CYTIDYLYLTRANSFERASE"/>
    <property type="match status" value="1"/>
</dbReference>
<dbReference type="RefSeq" id="WP_198480762.1">
    <property type="nucleotide sequence ID" value="NZ_CP066022.1"/>
</dbReference>
<sequence>MSILAIILAAGFSKRMGENKLLLEYKGKTFIQTIIEKLLEINFNKIILVVSNLEIYKKYEKYNKKVLVIFNEKAENGISESIKKAVTYAKNNLEVDKYMFFVADQPLLKKETILKIIEESSSNKITVPKSNNTMYNPVVFPNKYTSELLNLEGDRGGKQIILNYLDDITFVDIENDNEFQDVDIIEEYLKLINERKL</sequence>
<feature type="domain" description="MobA-like NTP transferase" evidence="1">
    <location>
        <begin position="5"/>
        <end position="163"/>
    </location>
</feature>
<proteinExistence type="predicted"/>
<dbReference type="PANTHER" id="PTHR43777:SF1">
    <property type="entry name" value="MOLYBDENUM COFACTOR CYTIDYLYLTRANSFERASE"/>
    <property type="match status" value="1"/>
</dbReference>
<gene>
    <name evidence="2" type="ORF">I6H56_01195</name>
</gene>
<dbReference type="Gene3D" id="3.90.550.10">
    <property type="entry name" value="Spore Coat Polysaccharide Biosynthesis Protein SpsA, Chain A"/>
    <property type="match status" value="1"/>
</dbReference>
<evidence type="ECO:0000259" key="1">
    <source>
        <dbReference type="Pfam" id="PF12804"/>
    </source>
</evidence>
<name>A0A7T4FP84_9FUSO</name>
<dbReference type="Pfam" id="PF12804">
    <property type="entry name" value="NTP_transf_3"/>
    <property type="match status" value="1"/>
</dbReference>
<dbReference type="Proteomes" id="UP000595577">
    <property type="component" value="Chromosome"/>
</dbReference>
<dbReference type="AlphaFoldDB" id="A0A7T4FP84"/>